<dbReference type="EMBL" id="MPRK01000200">
    <property type="protein sequence ID" value="OOZ38242.1"/>
    <property type="molecule type" value="Genomic_DNA"/>
</dbReference>
<dbReference type="AlphaFoldDB" id="A0A1T2KZH7"/>
<name>A0A1T2KZH7_9GAMM</name>
<evidence type="ECO:0000313" key="1">
    <source>
        <dbReference type="EMBL" id="OOZ38242.1"/>
    </source>
</evidence>
<organism evidence="1 2">
    <name type="scientific">Solemya elarraichensis gill symbiont</name>
    <dbReference type="NCBI Taxonomy" id="1918949"/>
    <lineage>
        <taxon>Bacteria</taxon>
        <taxon>Pseudomonadati</taxon>
        <taxon>Pseudomonadota</taxon>
        <taxon>Gammaproteobacteria</taxon>
        <taxon>sulfur-oxidizing symbionts</taxon>
    </lineage>
</organism>
<evidence type="ECO:0000313" key="2">
    <source>
        <dbReference type="Proteomes" id="UP000190198"/>
    </source>
</evidence>
<dbReference type="RefSeq" id="WP_078477428.1">
    <property type="nucleotide sequence ID" value="NZ_MPRK01000200.1"/>
</dbReference>
<dbReference type="Proteomes" id="UP000190198">
    <property type="component" value="Unassembled WGS sequence"/>
</dbReference>
<protein>
    <submittedName>
        <fullName evidence="1">Uncharacterized protein</fullName>
    </submittedName>
</protein>
<comment type="caution">
    <text evidence="1">The sequence shown here is derived from an EMBL/GenBank/DDBJ whole genome shotgun (WGS) entry which is preliminary data.</text>
</comment>
<keyword evidence="2" id="KW-1185">Reference proteome</keyword>
<gene>
    <name evidence="1" type="ORF">BOW52_08990</name>
</gene>
<proteinExistence type="predicted"/>
<accession>A0A1T2KZH7</accession>
<reference evidence="1 2" key="1">
    <citation type="submission" date="2016-11" db="EMBL/GenBank/DDBJ databases">
        <title>Mixed transmission modes and dynamic genome evolution in an obligate animal-bacterial symbiosis.</title>
        <authorList>
            <person name="Russell S.L."/>
            <person name="Corbett-Detig R.B."/>
            <person name="Cavanaugh C.M."/>
        </authorList>
    </citation>
    <scope>NUCLEOTIDE SEQUENCE [LARGE SCALE GENOMIC DNA]</scope>
    <source>
        <strain evidence="1">Sp-SM6</strain>
    </source>
</reference>
<sequence length="155" mass="17092">MRKHAVFQQNDKNTHHVFRIEGRTKPAEPESCPSLELSLGTVNADTTVGMERIFVISVTADETAPRSDFTFLAQKRIPKSRKARKGGVESRADRVQNLLMSAGFGTAASSRGLDMPAPEAAAVEMQLFSWTTAEQVQRINYAARLAGLNMLLRCL</sequence>